<protein>
    <recommendedName>
        <fullName evidence="2">DUF1353 domain-containing protein</fullName>
    </recommendedName>
</protein>
<dbReference type="EMBL" id="LAZR01022696">
    <property type="protein sequence ID" value="KKL80987.1"/>
    <property type="molecule type" value="Genomic_DNA"/>
</dbReference>
<dbReference type="AlphaFoldDB" id="A0A0F9I0S9"/>
<evidence type="ECO:0008006" key="2">
    <source>
        <dbReference type="Google" id="ProtNLM"/>
    </source>
</evidence>
<reference evidence="1" key="1">
    <citation type="journal article" date="2015" name="Nature">
        <title>Complex archaea that bridge the gap between prokaryotes and eukaryotes.</title>
        <authorList>
            <person name="Spang A."/>
            <person name="Saw J.H."/>
            <person name="Jorgensen S.L."/>
            <person name="Zaremba-Niedzwiedzka K."/>
            <person name="Martijn J."/>
            <person name="Lind A.E."/>
            <person name="van Eijk R."/>
            <person name="Schleper C."/>
            <person name="Guy L."/>
            <person name="Ettema T.J."/>
        </authorList>
    </citation>
    <scope>NUCLEOTIDE SEQUENCE</scope>
</reference>
<evidence type="ECO:0000313" key="1">
    <source>
        <dbReference type="EMBL" id="KKL80987.1"/>
    </source>
</evidence>
<accession>A0A0F9I0S9</accession>
<comment type="caution">
    <text evidence="1">The sequence shown here is derived from an EMBL/GenBank/DDBJ whole genome shotgun (WGS) entry which is preliminary data.</text>
</comment>
<name>A0A0F9I0S9_9ZZZZ</name>
<feature type="non-terminal residue" evidence="1">
    <location>
        <position position="121"/>
    </location>
</feature>
<proteinExistence type="predicted"/>
<gene>
    <name evidence="1" type="ORF">LCGC14_1999330</name>
</gene>
<sequence length="121" mass="14105">MKYRSLKHWKYELLDDMECEVDIPEEVETEFIMLSHNRLFVHTYYAWDGPSGPTFDTPTNMRASLFHDALCQLIGEGLLDAKYRKYADELLRTHMLEDQIKDADGLLVIYGAGGRVLYRAK</sequence>
<organism evidence="1">
    <name type="scientific">marine sediment metagenome</name>
    <dbReference type="NCBI Taxonomy" id="412755"/>
    <lineage>
        <taxon>unclassified sequences</taxon>
        <taxon>metagenomes</taxon>
        <taxon>ecological metagenomes</taxon>
    </lineage>
</organism>